<dbReference type="GO" id="GO:0009288">
    <property type="term" value="C:bacterial-type flagellum"/>
    <property type="evidence" value="ECO:0007669"/>
    <property type="project" value="InterPro"/>
</dbReference>
<evidence type="ECO:0000313" key="2">
    <source>
        <dbReference type="Proteomes" id="UP000782610"/>
    </source>
</evidence>
<dbReference type="EMBL" id="JACRAF010000006">
    <property type="protein sequence ID" value="MBI4920608.1"/>
    <property type="molecule type" value="Genomic_DNA"/>
</dbReference>
<name>A0A933KYE0_9HYPH</name>
<dbReference type="PANTHER" id="PTHR42792:SF1">
    <property type="entry name" value="FLAGELLAR HOOK-ASSOCIATED PROTEIN 3"/>
    <property type="match status" value="1"/>
</dbReference>
<dbReference type="GO" id="GO:0005198">
    <property type="term" value="F:structural molecule activity"/>
    <property type="evidence" value="ECO:0007669"/>
    <property type="project" value="InterPro"/>
</dbReference>
<proteinExistence type="predicted"/>
<comment type="caution">
    <text evidence="1">The sequence shown here is derived from an EMBL/GenBank/DDBJ whole genome shotgun (WGS) entry which is preliminary data.</text>
</comment>
<accession>A0A933KYE0</accession>
<organism evidence="1 2">
    <name type="scientific">Devosia nanyangense</name>
    <dbReference type="NCBI Taxonomy" id="1228055"/>
    <lineage>
        <taxon>Bacteria</taxon>
        <taxon>Pseudomonadati</taxon>
        <taxon>Pseudomonadota</taxon>
        <taxon>Alphaproteobacteria</taxon>
        <taxon>Hyphomicrobiales</taxon>
        <taxon>Devosiaceae</taxon>
        <taxon>Devosia</taxon>
    </lineage>
</organism>
<evidence type="ECO:0008006" key="3">
    <source>
        <dbReference type="Google" id="ProtNLM"/>
    </source>
</evidence>
<dbReference type="AlphaFoldDB" id="A0A933KYE0"/>
<dbReference type="InterPro" id="IPR001492">
    <property type="entry name" value="Flagellin"/>
</dbReference>
<sequence>MSIISRTMYPLQTSMNLISRMQDQFATLQTQLATGQKATNLAEMGSDRYFDLSIRSRMGRIEGYQSSIDMVNLRLSVFDSVTTRLDTVEAGARNAMTPGAYGSSNANFGTVPSLARSNLDEVVNLLNTDVDGRYLFSGGKTDQRPVADSAALLDGVAGKAGFKQVAAERQAADVGNGLGRLTLSSATDTVTLAEDGAHPFGFKLSTLTASSGAVTLTQPSGSPQSLAVKFDSLPLEGDSITLGLTLPDGSEEGITLKAVSGTPAAGEFQIGADANATAANFQAALQSSFTAMGGTALVAASNNAAAENFFNGQGDPVLRVVGPSFSTATQLQTADPTTTVIWYKGEDAADARASVGAKVDDTATVNYGAQANESGTLNLMRGLAVLAIQSFTNADTTSTGRFDAIAERNSARLAESHNSEQGSIEMLTVELGNARATVGNVSTRHGTYKAQLENMLSDLESVPKEDVAMQILALQTRLQASYQATSTIAQMSLVNYLK</sequence>
<protein>
    <recommendedName>
        <fullName evidence="3">Flagellin N-terminal domain-containing protein</fullName>
    </recommendedName>
</protein>
<dbReference type="PANTHER" id="PTHR42792">
    <property type="entry name" value="FLAGELLIN"/>
    <property type="match status" value="1"/>
</dbReference>
<dbReference type="Proteomes" id="UP000782610">
    <property type="component" value="Unassembled WGS sequence"/>
</dbReference>
<reference evidence="1" key="1">
    <citation type="submission" date="2020-07" db="EMBL/GenBank/DDBJ databases">
        <title>Huge and variable diversity of episymbiotic CPR bacteria and DPANN archaea in groundwater ecosystems.</title>
        <authorList>
            <person name="He C.Y."/>
            <person name="Keren R."/>
            <person name="Whittaker M."/>
            <person name="Farag I.F."/>
            <person name="Doudna J."/>
            <person name="Cate J.H.D."/>
            <person name="Banfield J.F."/>
        </authorList>
    </citation>
    <scope>NUCLEOTIDE SEQUENCE</scope>
    <source>
        <strain evidence="1">NC_groundwater_1586_Pr3_B-0.1um_66_15</strain>
    </source>
</reference>
<dbReference type="SUPFAM" id="SSF64518">
    <property type="entry name" value="Phase 1 flagellin"/>
    <property type="match status" value="1"/>
</dbReference>
<gene>
    <name evidence="1" type="ORF">HY834_02575</name>
</gene>
<evidence type="ECO:0000313" key="1">
    <source>
        <dbReference type="EMBL" id="MBI4920608.1"/>
    </source>
</evidence>